<dbReference type="Proteomes" id="UP001500620">
    <property type="component" value="Unassembled WGS sequence"/>
</dbReference>
<dbReference type="PROSITE" id="PS01124">
    <property type="entry name" value="HTH_ARAC_FAMILY_2"/>
    <property type="match status" value="1"/>
</dbReference>
<proteinExistence type="predicted"/>
<evidence type="ECO:0000256" key="2">
    <source>
        <dbReference type="ARBA" id="ARBA00023163"/>
    </source>
</evidence>
<feature type="domain" description="HTH araC/xylS-type" evidence="3">
    <location>
        <begin position="213"/>
        <end position="311"/>
    </location>
</feature>
<evidence type="ECO:0000313" key="5">
    <source>
        <dbReference type="Proteomes" id="UP001500620"/>
    </source>
</evidence>
<comment type="caution">
    <text evidence="4">The sequence shown here is derived from an EMBL/GenBank/DDBJ whole genome shotgun (WGS) entry which is preliminary data.</text>
</comment>
<dbReference type="InterPro" id="IPR009057">
    <property type="entry name" value="Homeodomain-like_sf"/>
</dbReference>
<dbReference type="SMART" id="SM00342">
    <property type="entry name" value="HTH_ARAC"/>
    <property type="match status" value="1"/>
</dbReference>
<keyword evidence="2" id="KW-0804">Transcription</keyword>
<keyword evidence="5" id="KW-1185">Reference proteome</keyword>
<evidence type="ECO:0000313" key="4">
    <source>
        <dbReference type="EMBL" id="GAA4254462.1"/>
    </source>
</evidence>
<dbReference type="CDD" id="cd03137">
    <property type="entry name" value="GATase1_AraC_1"/>
    <property type="match status" value="1"/>
</dbReference>
<evidence type="ECO:0000256" key="1">
    <source>
        <dbReference type="ARBA" id="ARBA00023015"/>
    </source>
</evidence>
<dbReference type="Gene3D" id="3.40.50.880">
    <property type="match status" value="1"/>
</dbReference>
<sequence length="315" mass="33861">MAFHRVAAYIPVGAAALGLGMASAAFRPRPGGPRFDFAVCADRRGPVTTDLGVPVVADHDIALLTRADLVLVLPGAQDTDEPAPGVLAALRRAQARGATVAAHCLGVFTVAATGLLDGYAATTHWQHADELATRYPRIAVHAEHLYIDQDKIVTGAGAAAGMDMYLHLIRRDHGAAHANAIARLLVVPPHRDGGQQQYVDAPVATGEDAERLAAVLTWARAHLHESPAIDTLATRALMSRRSFIRHFKAATGATPHAWLRAQRLNLAEELLETTNLTTQQIAQRTGYSSAAALRQQFTQRRGVAPRDYRRAFTHA</sequence>
<dbReference type="InterPro" id="IPR002818">
    <property type="entry name" value="DJ-1/PfpI"/>
</dbReference>
<accession>A0ABP8DF29</accession>
<dbReference type="InterPro" id="IPR018060">
    <property type="entry name" value="HTH_AraC"/>
</dbReference>
<dbReference type="PANTHER" id="PTHR43130">
    <property type="entry name" value="ARAC-FAMILY TRANSCRIPTIONAL REGULATOR"/>
    <property type="match status" value="1"/>
</dbReference>
<dbReference type="Pfam" id="PF12833">
    <property type="entry name" value="HTH_18"/>
    <property type="match status" value="1"/>
</dbReference>
<organism evidence="4 5">
    <name type="scientific">Dactylosporangium darangshiense</name>
    <dbReference type="NCBI Taxonomy" id="579108"/>
    <lineage>
        <taxon>Bacteria</taxon>
        <taxon>Bacillati</taxon>
        <taxon>Actinomycetota</taxon>
        <taxon>Actinomycetes</taxon>
        <taxon>Micromonosporales</taxon>
        <taxon>Micromonosporaceae</taxon>
        <taxon>Dactylosporangium</taxon>
    </lineage>
</organism>
<protein>
    <submittedName>
        <fullName evidence="4">Helix-turn-helix domain-containing protein</fullName>
    </submittedName>
</protein>
<name>A0ABP8DF29_9ACTN</name>
<reference evidence="5" key="1">
    <citation type="journal article" date="2019" name="Int. J. Syst. Evol. Microbiol.">
        <title>The Global Catalogue of Microorganisms (GCM) 10K type strain sequencing project: providing services to taxonomists for standard genome sequencing and annotation.</title>
        <authorList>
            <consortium name="The Broad Institute Genomics Platform"/>
            <consortium name="The Broad Institute Genome Sequencing Center for Infectious Disease"/>
            <person name="Wu L."/>
            <person name="Ma J."/>
        </authorList>
    </citation>
    <scope>NUCLEOTIDE SEQUENCE [LARGE SCALE GENOMIC DNA]</scope>
    <source>
        <strain evidence="5">JCM 17441</strain>
    </source>
</reference>
<gene>
    <name evidence="4" type="ORF">GCM10022255_059260</name>
</gene>
<dbReference type="SUPFAM" id="SSF52317">
    <property type="entry name" value="Class I glutamine amidotransferase-like"/>
    <property type="match status" value="1"/>
</dbReference>
<dbReference type="EMBL" id="BAABAT010000018">
    <property type="protein sequence ID" value="GAA4254462.1"/>
    <property type="molecule type" value="Genomic_DNA"/>
</dbReference>
<dbReference type="SUPFAM" id="SSF46689">
    <property type="entry name" value="Homeodomain-like"/>
    <property type="match status" value="2"/>
</dbReference>
<dbReference type="InterPro" id="IPR029062">
    <property type="entry name" value="Class_I_gatase-like"/>
</dbReference>
<evidence type="ECO:0000259" key="3">
    <source>
        <dbReference type="PROSITE" id="PS01124"/>
    </source>
</evidence>
<dbReference type="Gene3D" id="1.10.10.60">
    <property type="entry name" value="Homeodomain-like"/>
    <property type="match status" value="1"/>
</dbReference>
<keyword evidence="1" id="KW-0805">Transcription regulation</keyword>
<dbReference type="InterPro" id="IPR052158">
    <property type="entry name" value="INH-QAR"/>
</dbReference>
<dbReference type="Pfam" id="PF01965">
    <property type="entry name" value="DJ-1_PfpI"/>
    <property type="match status" value="1"/>
</dbReference>
<dbReference type="PANTHER" id="PTHR43130:SF3">
    <property type="entry name" value="HTH-TYPE TRANSCRIPTIONAL REGULATOR RV1931C"/>
    <property type="match status" value="1"/>
</dbReference>